<dbReference type="CDD" id="cd00754">
    <property type="entry name" value="Ubl_MoaD"/>
    <property type="match status" value="1"/>
</dbReference>
<reference evidence="2 3" key="1">
    <citation type="submission" date="2013-03" db="EMBL/GenBank/DDBJ databases">
        <title>The Genome Sequence of Exophiala aquamarina CBS 119918.</title>
        <authorList>
            <consortium name="The Broad Institute Genomics Platform"/>
            <person name="Cuomo C."/>
            <person name="de Hoog S."/>
            <person name="Gorbushina A."/>
            <person name="Walker B."/>
            <person name="Young S.K."/>
            <person name="Zeng Q."/>
            <person name="Gargeya S."/>
            <person name="Fitzgerald M."/>
            <person name="Haas B."/>
            <person name="Abouelleil A."/>
            <person name="Allen A.W."/>
            <person name="Alvarado L."/>
            <person name="Arachchi H.M."/>
            <person name="Berlin A.M."/>
            <person name="Chapman S.B."/>
            <person name="Gainer-Dewar J."/>
            <person name="Goldberg J."/>
            <person name="Griggs A."/>
            <person name="Gujja S."/>
            <person name="Hansen M."/>
            <person name="Howarth C."/>
            <person name="Imamovic A."/>
            <person name="Ireland A."/>
            <person name="Larimer J."/>
            <person name="McCowan C."/>
            <person name="Murphy C."/>
            <person name="Pearson M."/>
            <person name="Poon T.W."/>
            <person name="Priest M."/>
            <person name="Roberts A."/>
            <person name="Saif S."/>
            <person name="Shea T."/>
            <person name="Sisk P."/>
            <person name="Sykes S."/>
            <person name="Wortman J."/>
            <person name="Nusbaum C."/>
            <person name="Birren B."/>
        </authorList>
    </citation>
    <scope>NUCLEOTIDE SEQUENCE [LARGE SCALE GENOMIC DNA]</scope>
    <source>
        <strain evidence="2 3">CBS 119918</strain>
    </source>
</reference>
<dbReference type="GeneID" id="25282090"/>
<comment type="caution">
    <text evidence="2">The sequence shown here is derived from an EMBL/GenBank/DDBJ whole genome shotgun (WGS) entry which is preliminary data.</text>
</comment>
<dbReference type="InterPro" id="IPR044672">
    <property type="entry name" value="MOCS2A"/>
</dbReference>
<organism evidence="2 3">
    <name type="scientific">Exophiala aquamarina CBS 119918</name>
    <dbReference type="NCBI Taxonomy" id="1182545"/>
    <lineage>
        <taxon>Eukaryota</taxon>
        <taxon>Fungi</taxon>
        <taxon>Dikarya</taxon>
        <taxon>Ascomycota</taxon>
        <taxon>Pezizomycotina</taxon>
        <taxon>Eurotiomycetes</taxon>
        <taxon>Chaetothyriomycetidae</taxon>
        <taxon>Chaetothyriales</taxon>
        <taxon>Herpotrichiellaceae</taxon>
        <taxon>Exophiala</taxon>
    </lineage>
</organism>
<dbReference type="PANTHER" id="PTHR33359:SF1">
    <property type="entry name" value="MOLYBDOPTERIN SYNTHASE SULFUR CARRIER SUBUNIT"/>
    <property type="match status" value="1"/>
</dbReference>
<gene>
    <name evidence="2" type="ORF">A1O9_07176</name>
</gene>
<dbReference type="VEuPathDB" id="FungiDB:A1O9_07176"/>
<dbReference type="AlphaFoldDB" id="A0A072PAT2"/>
<dbReference type="HOGENOM" id="CLU_114601_6_0_1"/>
<name>A0A072PAT2_9EURO</name>
<dbReference type="RefSeq" id="XP_013259576.1">
    <property type="nucleotide sequence ID" value="XM_013404122.1"/>
</dbReference>
<protein>
    <submittedName>
        <fullName evidence="2">Uncharacterized protein</fullName>
    </submittedName>
</protein>
<dbReference type="InterPro" id="IPR016155">
    <property type="entry name" value="Mopterin_synth/thiamin_S_b"/>
</dbReference>
<proteinExistence type="predicted"/>
<dbReference type="STRING" id="1182545.A0A072PAT2"/>
<dbReference type="GO" id="GO:1990133">
    <property type="term" value="C:molybdopterin adenylyltransferase complex"/>
    <property type="evidence" value="ECO:0007669"/>
    <property type="project" value="TreeGrafter"/>
</dbReference>
<dbReference type="InterPro" id="IPR012675">
    <property type="entry name" value="Beta-grasp_dom_sf"/>
</dbReference>
<keyword evidence="1" id="KW-0547">Nucleotide-binding</keyword>
<dbReference type="GO" id="GO:0006777">
    <property type="term" value="P:Mo-molybdopterin cofactor biosynthetic process"/>
    <property type="evidence" value="ECO:0007669"/>
    <property type="project" value="InterPro"/>
</dbReference>
<sequence>MATSTTTTTTTKTAGGGKETFTLLLFATAASYTDTESLSLPGPTTLGDVFQTLETRFPGFLRKILAGAAVTLNLEYVDVGFPQGEADSESELESQAEAMAWPWAEWKSTLEGWGTAVKIGDEVGVIPPVSSG</sequence>
<accession>A0A072PAT2</accession>
<dbReference type="Gene3D" id="3.10.20.30">
    <property type="match status" value="1"/>
</dbReference>
<dbReference type="Proteomes" id="UP000027920">
    <property type="component" value="Unassembled WGS sequence"/>
</dbReference>
<dbReference type="PANTHER" id="PTHR33359">
    <property type="entry name" value="MOLYBDOPTERIN SYNTHASE SULFUR CARRIER SUBUNIT"/>
    <property type="match status" value="1"/>
</dbReference>
<dbReference type="GO" id="GO:0000166">
    <property type="term" value="F:nucleotide binding"/>
    <property type="evidence" value="ECO:0007669"/>
    <property type="project" value="UniProtKB-KW"/>
</dbReference>
<evidence type="ECO:0000256" key="1">
    <source>
        <dbReference type="ARBA" id="ARBA00022741"/>
    </source>
</evidence>
<evidence type="ECO:0000313" key="3">
    <source>
        <dbReference type="Proteomes" id="UP000027920"/>
    </source>
</evidence>
<dbReference type="EMBL" id="AMGV01000005">
    <property type="protein sequence ID" value="KEF56986.1"/>
    <property type="molecule type" value="Genomic_DNA"/>
</dbReference>
<dbReference type="OrthoDB" id="5595860at2759"/>
<evidence type="ECO:0000313" key="2">
    <source>
        <dbReference type="EMBL" id="KEF56986.1"/>
    </source>
</evidence>
<dbReference type="SUPFAM" id="SSF54285">
    <property type="entry name" value="MoaD/ThiS"/>
    <property type="match status" value="1"/>
</dbReference>
<keyword evidence="3" id="KW-1185">Reference proteome</keyword>